<dbReference type="GeneID" id="77729807"/>
<feature type="region of interest" description="Disordered" evidence="1">
    <location>
        <begin position="1"/>
        <end position="46"/>
    </location>
</feature>
<feature type="region of interest" description="Disordered" evidence="1">
    <location>
        <begin position="215"/>
        <end position="287"/>
    </location>
</feature>
<feature type="region of interest" description="Disordered" evidence="1">
    <location>
        <begin position="610"/>
        <end position="655"/>
    </location>
</feature>
<keyword evidence="3" id="KW-1185">Reference proteome</keyword>
<feature type="compositionally biased region" description="Polar residues" evidence="1">
    <location>
        <begin position="77"/>
        <end position="92"/>
    </location>
</feature>
<name>A0AA38LX28_9TREE</name>
<feature type="compositionally biased region" description="Low complexity" evidence="1">
    <location>
        <begin position="29"/>
        <end position="43"/>
    </location>
</feature>
<accession>A0AA38LX28</accession>
<evidence type="ECO:0000256" key="1">
    <source>
        <dbReference type="SAM" id="MobiDB-lite"/>
    </source>
</evidence>
<dbReference type="Proteomes" id="UP001164286">
    <property type="component" value="Unassembled WGS sequence"/>
</dbReference>
<evidence type="ECO:0000313" key="2">
    <source>
        <dbReference type="EMBL" id="KAI9639165.1"/>
    </source>
</evidence>
<feature type="compositionally biased region" description="Basic and acidic residues" evidence="1">
    <location>
        <begin position="12"/>
        <end position="26"/>
    </location>
</feature>
<feature type="compositionally biased region" description="Polar residues" evidence="1">
    <location>
        <begin position="229"/>
        <end position="241"/>
    </location>
</feature>
<sequence>MAPPFLEPVGLSKRDDYNPVRPDKKKGSLFRLLGPRGGSSSRSEVPTLTLHVADYGSLLIQTTDLPYGASRPVPPSRHNSAGPGSSTPNSPTDEYREEQDGYIPPPSQTREYELPGTLEIGMPPHMGKRRVRAIRIGMTATTRLDMGKGRGWEEDIIFSRMIEIKGADGAGIVLEPGVQLFSFSLYMPDNMPVHDWHPNAYCGVTLYGEVEGLTDRKHSASHSRSRSRQPTPLSHSPTSIPGTPKAGSRSASPMPGGPSSRRAQSSGAPPPRRRTSGMELETSRVQGLDSVMSRLEEISISRDILPPVPAYPDGNGTREEVEAVPWLQGEHRTDKPFEVLYNPNPTGGLTDLNMQIIGEQEGLGGYRLELLSDVFTICAAVQVRLTLPFPPPTTTIYAFRLILAQTVSLYSPRDPPETEPTCTTRHFSVIDHGQIPPKGAEGRGIPALWRGTEAGGGEFEEMALTMFGRLPDDEKCRPTSLPQMKSPLRLSHSFIAEIFFSVYGEDDRGRKLDKPGSGGLRFFRVSKPVVVPSCAMIPMWLLPPTYEESPSQHPPGPCPHRPLQADWVKDAAEYKPDLECALCRAGVPPSTRPGWRDCACGNRGEDLEERGRRLNEAPMLPSKWTVEGESLAEREGVEGAGVGGSDERRGRREGR</sequence>
<gene>
    <name evidence="2" type="ORF">MKK02DRAFT_39458</name>
</gene>
<reference evidence="2" key="1">
    <citation type="journal article" date="2022" name="G3 (Bethesda)">
        <title>High quality genome of the basidiomycete yeast Dioszegia hungarica PDD-24b-2 isolated from cloud water.</title>
        <authorList>
            <person name="Jarrige D."/>
            <person name="Haridas S."/>
            <person name="Bleykasten-Grosshans C."/>
            <person name="Joly M."/>
            <person name="Nadalig T."/>
            <person name="Sancelme M."/>
            <person name="Vuilleumier S."/>
            <person name="Grigoriev I.V."/>
            <person name="Amato P."/>
            <person name="Bringel F."/>
        </authorList>
    </citation>
    <scope>NUCLEOTIDE SEQUENCE</scope>
    <source>
        <strain evidence="2">PDD-24b-2</strain>
    </source>
</reference>
<feature type="region of interest" description="Disordered" evidence="1">
    <location>
        <begin position="66"/>
        <end position="126"/>
    </location>
</feature>
<comment type="caution">
    <text evidence="2">The sequence shown here is derived from an EMBL/GenBank/DDBJ whole genome shotgun (WGS) entry which is preliminary data.</text>
</comment>
<organism evidence="2 3">
    <name type="scientific">Dioszegia hungarica</name>
    <dbReference type="NCBI Taxonomy" id="4972"/>
    <lineage>
        <taxon>Eukaryota</taxon>
        <taxon>Fungi</taxon>
        <taxon>Dikarya</taxon>
        <taxon>Basidiomycota</taxon>
        <taxon>Agaricomycotina</taxon>
        <taxon>Tremellomycetes</taxon>
        <taxon>Tremellales</taxon>
        <taxon>Bulleribasidiaceae</taxon>
        <taxon>Dioszegia</taxon>
    </lineage>
</organism>
<dbReference type="EMBL" id="JAKWFO010000001">
    <property type="protein sequence ID" value="KAI9639165.1"/>
    <property type="molecule type" value="Genomic_DNA"/>
</dbReference>
<evidence type="ECO:0000313" key="3">
    <source>
        <dbReference type="Proteomes" id="UP001164286"/>
    </source>
</evidence>
<dbReference type="AlphaFoldDB" id="A0AA38LX28"/>
<evidence type="ECO:0008006" key="4">
    <source>
        <dbReference type="Google" id="ProtNLM"/>
    </source>
</evidence>
<feature type="compositionally biased region" description="Basic and acidic residues" evidence="1">
    <location>
        <begin position="645"/>
        <end position="655"/>
    </location>
</feature>
<dbReference type="RefSeq" id="XP_052948942.1">
    <property type="nucleotide sequence ID" value="XM_053090602.1"/>
</dbReference>
<proteinExistence type="predicted"/>
<protein>
    <recommendedName>
        <fullName evidence="4">Arrestin-like N-terminal domain-containing protein</fullName>
    </recommendedName>
</protein>